<dbReference type="InterPro" id="IPR032567">
    <property type="entry name" value="RTL1-rel"/>
</dbReference>
<accession>A0ABQ5FT58</accession>
<evidence type="ECO:0008006" key="3">
    <source>
        <dbReference type="Google" id="ProtNLM"/>
    </source>
</evidence>
<dbReference type="Gene3D" id="3.10.10.10">
    <property type="entry name" value="HIV Type 1 Reverse Transcriptase, subunit A, domain 1"/>
    <property type="match status" value="1"/>
</dbReference>
<evidence type="ECO:0000313" key="1">
    <source>
        <dbReference type="EMBL" id="GJT65847.1"/>
    </source>
</evidence>
<keyword evidence="2" id="KW-1185">Reference proteome</keyword>
<reference evidence="1" key="1">
    <citation type="journal article" date="2022" name="Int. J. Mol. Sci.">
        <title>Draft Genome of Tanacetum Coccineum: Genomic Comparison of Closely Related Tanacetum-Family Plants.</title>
        <authorList>
            <person name="Yamashiro T."/>
            <person name="Shiraishi A."/>
            <person name="Nakayama K."/>
            <person name="Satake H."/>
        </authorList>
    </citation>
    <scope>NUCLEOTIDE SEQUENCE</scope>
</reference>
<dbReference type="EMBL" id="BQNB010017665">
    <property type="protein sequence ID" value="GJT65847.1"/>
    <property type="molecule type" value="Genomic_DNA"/>
</dbReference>
<evidence type="ECO:0000313" key="2">
    <source>
        <dbReference type="Proteomes" id="UP001151760"/>
    </source>
</evidence>
<reference evidence="1" key="2">
    <citation type="submission" date="2022-01" db="EMBL/GenBank/DDBJ databases">
        <authorList>
            <person name="Yamashiro T."/>
            <person name="Shiraishi A."/>
            <person name="Satake H."/>
            <person name="Nakayama K."/>
        </authorList>
    </citation>
    <scope>NUCLEOTIDE SEQUENCE</scope>
</reference>
<protein>
    <recommendedName>
        <fullName evidence="3">Reverse transcriptase domain-containing protein</fullName>
    </recommendedName>
</protein>
<proteinExistence type="predicted"/>
<dbReference type="SUPFAM" id="SSF56672">
    <property type="entry name" value="DNA/RNA polymerases"/>
    <property type="match status" value="1"/>
</dbReference>
<name>A0ABQ5FT58_9ASTR</name>
<gene>
    <name evidence="1" type="ORF">Tco_1017327</name>
</gene>
<comment type="caution">
    <text evidence="1">The sequence shown here is derived from an EMBL/GenBank/DDBJ whole genome shotgun (WGS) entry which is preliminary data.</text>
</comment>
<dbReference type="PANTHER" id="PTHR15503">
    <property type="entry name" value="LDOC1 RELATED"/>
    <property type="match status" value="1"/>
</dbReference>
<dbReference type="Proteomes" id="UP001151760">
    <property type="component" value="Unassembled WGS sequence"/>
</dbReference>
<dbReference type="PANTHER" id="PTHR15503:SF45">
    <property type="entry name" value="RNA-DIRECTED DNA POLYMERASE HOMOLOG"/>
    <property type="match status" value="1"/>
</dbReference>
<sequence length="525" mass="60565">MSNVEWDELIHIEMVETVVEAEDLDLDYVYAEDELHLHGVRVVQDMHEADQSWAEADTILGFCSWPYRRGCQHSTSPGQGPYSPNGSTLKRLSVMDKYLAEFDTDLRGEIKGQHALMRSVCTLEDQVRELVQGDKEENKKLKTMLESTQRDFDCLSWHHHNLRQWSFEVQWHLHPFKHYRERPYVAPAAPVAHVDYAAKLEMEDMIGATTRDPCRHSHLVAAHLLTMDRCYKRKTQMEWRTRCNSRGHAEAQGGAPASRRMNILKFHEIEKHGKDLQRLHFESIPDMVELLKEIQRMEVELWNLRVKDSNISAYTQRFNELVLLFPEMVPREKKKVPMLESTVVFVMNVVSRATKINHPKERLIERVRNVRGPSVCHPDAEHNSPNSVTVGYVRCNNWNGLVGRTAMVCLVHHCGKRRLPPPRQVEFRIELVPGAAPVARAPYRLAPSELKELLDQLKELLEKGFIRPSLSTLGSSRLTAPMLALPDGDLRTSFDILDRPTRVIEADLMQREKEIAYASSTIKKQ</sequence>
<dbReference type="InterPro" id="IPR043502">
    <property type="entry name" value="DNA/RNA_pol_sf"/>
</dbReference>
<organism evidence="1 2">
    <name type="scientific">Tanacetum coccineum</name>
    <dbReference type="NCBI Taxonomy" id="301880"/>
    <lineage>
        <taxon>Eukaryota</taxon>
        <taxon>Viridiplantae</taxon>
        <taxon>Streptophyta</taxon>
        <taxon>Embryophyta</taxon>
        <taxon>Tracheophyta</taxon>
        <taxon>Spermatophyta</taxon>
        <taxon>Magnoliopsida</taxon>
        <taxon>eudicotyledons</taxon>
        <taxon>Gunneridae</taxon>
        <taxon>Pentapetalae</taxon>
        <taxon>asterids</taxon>
        <taxon>campanulids</taxon>
        <taxon>Asterales</taxon>
        <taxon>Asteraceae</taxon>
        <taxon>Asteroideae</taxon>
        <taxon>Anthemideae</taxon>
        <taxon>Anthemidinae</taxon>
        <taxon>Tanacetum</taxon>
    </lineage>
</organism>